<dbReference type="Gene3D" id="1.25.10.10">
    <property type="entry name" value="Leucine-rich Repeat Variant"/>
    <property type="match status" value="1"/>
</dbReference>
<name>A0A396H7K7_MEDTR</name>
<evidence type="ECO:0000259" key="2">
    <source>
        <dbReference type="Pfam" id="PF01602"/>
    </source>
</evidence>
<dbReference type="Pfam" id="PF01602">
    <property type="entry name" value="Adaptin_N"/>
    <property type="match status" value="1"/>
</dbReference>
<feature type="transmembrane region" description="Helical" evidence="1">
    <location>
        <begin position="53"/>
        <end position="79"/>
    </location>
</feature>
<protein>
    <submittedName>
        <fullName evidence="3">Putative coatomer beta subunit (COPB1) protein</fullName>
    </submittedName>
</protein>
<dbReference type="EMBL" id="PSQE01000007">
    <property type="protein sequence ID" value="RHN49239.1"/>
    <property type="molecule type" value="Genomic_DNA"/>
</dbReference>
<dbReference type="InterPro" id="IPR002553">
    <property type="entry name" value="Clathrin/coatomer_adapt-like_N"/>
</dbReference>
<dbReference type="PANTHER" id="PTHR10635">
    <property type="entry name" value="COATOMER SUBUNIT BETA"/>
    <property type="match status" value="1"/>
</dbReference>
<dbReference type="PANTHER" id="PTHR10635:SF0">
    <property type="entry name" value="COATOMER SUBUNIT BETA"/>
    <property type="match status" value="1"/>
</dbReference>
<gene>
    <name evidence="3" type="ORF">MtrunA17_Chr7g0272401</name>
</gene>
<evidence type="ECO:0000256" key="1">
    <source>
        <dbReference type="SAM" id="Phobius"/>
    </source>
</evidence>
<dbReference type="AlphaFoldDB" id="A0A396H7K7"/>
<dbReference type="InterPro" id="IPR016460">
    <property type="entry name" value="COPB1"/>
</dbReference>
<reference evidence="4" key="1">
    <citation type="journal article" date="2018" name="Nat. Plants">
        <title>Whole-genome landscape of Medicago truncatula symbiotic genes.</title>
        <authorList>
            <person name="Pecrix Y."/>
            <person name="Staton S.E."/>
            <person name="Sallet E."/>
            <person name="Lelandais-Briere C."/>
            <person name="Moreau S."/>
            <person name="Carrere S."/>
            <person name="Blein T."/>
            <person name="Jardinaud M.F."/>
            <person name="Latrasse D."/>
            <person name="Zouine M."/>
            <person name="Zahm M."/>
            <person name="Kreplak J."/>
            <person name="Mayjonade B."/>
            <person name="Satge C."/>
            <person name="Perez M."/>
            <person name="Cauet S."/>
            <person name="Marande W."/>
            <person name="Chantry-Darmon C."/>
            <person name="Lopez-Roques C."/>
            <person name="Bouchez O."/>
            <person name="Berard A."/>
            <person name="Debelle F."/>
            <person name="Munos S."/>
            <person name="Bendahmane A."/>
            <person name="Berges H."/>
            <person name="Niebel A."/>
            <person name="Buitink J."/>
            <person name="Frugier F."/>
            <person name="Benhamed M."/>
            <person name="Crespi M."/>
            <person name="Gouzy J."/>
            <person name="Gamas P."/>
        </authorList>
    </citation>
    <scope>NUCLEOTIDE SEQUENCE [LARGE SCALE GENOMIC DNA]</scope>
    <source>
        <strain evidence="4">cv. Jemalong A17</strain>
    </source>
</reference>
<evidence type="ECO:0000313" key="4">
    <source>
        <dbReference type="Proteomes" id="UP000265566"/>
    </source>
</evidence>
<dbReference type="InterPro" id="IPR016024">
    <property type="entry name" value="ARM-type_fold"/>
</dbReference>
<keyword evidence="1" id="KW-1133">Transmembrane helix</keyword>
<proteinExistence type="predicted"/>
<dbReference type="GO" id="GO:0016192">
    <property type="term" value="P:vesicle-mediated transport"/>
    <property type="evidence" value="ECO:0007669"/>
    <property type="project" value="InterPro"/>
</dbReference>
<comment type="caution">
    <text evidence="3">The sequence shown here is derived from an EMBL/GenBank/DDBJ whole genome shotgun (WGS) entry which is preliminary data.</text>
</comment>
<feature type="domain" description="Clathrin/coatomer adaptor adaptin-like N-terminal" evidence="2">
    <location>
        <begin position="76"/>
        <end position="239"/>
    </location>
</feature>
<dbReference type="SUPFAM" id="SSF48371">
    <property type="entry name" value="ARM repeat"/>
    <property type="match status" value="1"/>
</dbReference>
<accession>A0A396H7K7</accession>
<dbReference type="Gramene" id="rna44050">
    <property type="protein sequence ID" value="RHN49239.1"/>
    <property type="gene ID" value="gene44050"/>
</dbReference>
<dbReference type="GO" id="GO:0030117">
    <property type="term" value="C:membrane coat"/>
    <property type="evidence" value="ECO:0007669"/>
    <property type="project" value="InterPro"/>
</dbReference>
<keyword evidence="1" id="KW-0812">Transmembrane</keyword>
<organism evidence="3 4">
    <name type="scientific">Medicago truncatula</name>
    <name type="common">Barrel medic</name>
    <name type="synonym">Medicago tribuloides</name>
    <dbReference type="NCBI Taxonomy" id="3880"/>
    <lineage>
        <taxon>Eukaryota</taxon>
        <taxon>Viridiplantae</taxon>
        <taxon>Streptophyta</taxon>
        <taxon>Embryophyta</taxon>
        <taxon>Tracheophyta</taxon>
        <taxon>Spermatophyta</taxon>
        <taxon>Magnoliopsida</taxon>
        <taxon>eudicotyledons</taxon>
        <taxon>Gunneridae</taxon>
        <taxon>Pentapetalae</taxon>
        <taxon>rosids</taxon>
        <taxon>fabids</taxon>
        <taxon>Fabales</taxon>
        <taxon>Fabaceae</taxon>
        <taxon>Papilionoideae</taxon>
        <taxon>50 kb inversion clade</taxon>
        <taxon>NPAAA clade</taxon>
        <taxon>Hologalegina</taxon>
        <taxon>IRL clade</taxon>
        <taxon>Trifolieae</taxon>
        <taxon>Medicago</taxon>
    </lineage>
</organism>
<keyword evidence="1" id="KW-0472">Membrane</keyword>
<evidence type="ECO:0000313" key="3">
    <source>
        <dbReference type="EMBL" id="RHN49239.1"/>
    </source>
</evidence>
<sequence length="250" mass="28046">MLLLNDGDADPHLFTTVIRYVQSCDDHTVQKSLLLYLENIDKTDSTGKLLPEIILIIQLSLAIFNALTNSFAVLLFVFFAGKELLDNAPEIVEKFLESEQDSSCKRNAFLMLISCAQDRAIKYLFRNIDRILDWSEQLQMLVLELIKKVSVNNNKGEKAKYIAIVKYLLSASSNAVVYECAGALVSLTAPTAIEAAASAYCKLLISHSDNNVKLIVLDRLNELKRYNREIMVDMVMDVLRALLTPNHGCV</sequence>
<dbReference type="InterPro" id="IPR011989">
    <property type="entry name" value="ARM-like"/>
</dbReference>
<dbReference type="Proteomes" id="UP000265566">
    <property type="component" value="Chromosome 7"/>
</dbReference>
<dbReference type="GO" id="GO:0006886">
    <property type="term" value="P:intracellular protein transport"/>
    <property type="evidence" value="ECO:0007669"/>
    <property type="project" value="InterPro"/>
</dbReference>